<name>A0A450Y8D5_9GAMM</name>
<accession>A0A450Y8D5</accession>
<dbReference type="AlphaFoldDB" id="A0A450Y8D5"/>
<dbReference type="EMBL" id="CAADFS010000002">
    <property type="protein sequence ID" value="VFK37809.1"/>
    <property type="molecule type" value="Genomic_DNA"/>
</dbReference>
<organism evidence="1">
    <name type="scientific">Candidatus Kentrum sp. TC</name>
    <dbReference type="NCBI Taxonomy" id="2126339"/>
    <lineage>
        <taxon>Bacteria</taxon>
        <taxon>Pseudomonadati</taxon>
        <taxon>Pseudomonadota</taxon>
        <taxon>Gammaproteobacteria</taxon>
        <taxon>Candidatus Kentrum</taxon>
    </lineage>
</organism>
<protein>
    <submittedName>
        <fullName evidence="1">Uncharacterized protein</fullName>
    </submittedName>
</protein>
<reference evidence="1" key="1">
    <citation type="submission" date="2019-02" db="EMBL/GenBank/DDBJ databases">
        <authorList>
            <person name="Gruber-Vodicka R. H."/>
            <person name="Seah K. B. B."/>
        </authorList>
    </citation>
    <scope>NUCLEOTIDE SEQUENCE</scope>
    <source>
        <strain evidence="1">BECK_BZ123</strain>
    </source>
</reference>
<proteinExistence type="predicted"/>
<sequence>MCFLEENRHPAFSLKHRLLRIQTHPIYPFDIQNHLIFQQFTDGFLYDDYQPRLILELLPFTARFMRLLTEVYP</sequence>
<evidence type="ECO:0000313" key="1">
    <source>
        <dbReference type="EMBL" id="VFK37809.1"/>
    </source>
</evidence>
<gene>
    <name evidence="1" type="ORF">BECKTC1821D_GA0114238_100268</name>
</gene>